<comment type="caution">
    <text evidence="1">The sequence shown here is derived from an EMBL/GenBank/DDBJ whole genome shotgun (WGS) entry which is preliminary data.</text>
</comment>
<name>A0A392SZC9_9FABA</name>
<evidence type="ECO:0000313" key="2">
    <source>
        <dbReference type="Proteomes" id="UP000265520"/>
    </source>
</evidence>
<keyword evidence="2" id="KW-1185">Reference proteome</keyword>
<sequence length="58" mass="6328">FLSDSLFLPNHGGHTGGILAVEDRSREPLPRKNATEKEMKEIFDATITSEKMVTAAAV</sequence>
<protein>
    <submittedName>
        <fullName evidence="1">Uncharacterized protein</fullName>
    </submittedName>
</protein>
<reference evidence="1 2" key="1">
    <citation type="journal article" date="2018" name="Front. Plant Sci.">
        <title>Red Clover (Trifolium pratense) and Zigzag Clover (T. medium) - A Picture of Genomic Similarities and Differences.</title>
        <authorList>
            <person name="Dluhosova J."/>
            <person name="Istvanek J."/>
            <person name="Nedelnik J."/>
            <person name="Repkova J."/>
        </authorList>
    </citation>
    <scope>NUCLEOTIDE SEQUENCE [LARGE SCALE GENOMIC DNA]</scope>
    <source>
        <strain evidence="2">cv. 10/8</strain>
        <tissue evidence="1">Leaf</tissue>
    </source>
</reference>
<dbReference type="AlphaFoldDB" id="A0A392SZC9"/>
<dbReference type="Proteomes" id="UP000265520">
    <property type="component" value="Unassembled WGS sequence"/>
</dbReference>
<organism evidence="1 2">
    <name type="scientific">Trifolium medium</name>
    <dbReference type="NCBI Taxonomy" id="97028"/>
    <lineage>
        <taxon>Eukaryota</taxon>
        <taxon>Viridiplantae</taxon>
        <taxon>Streptophyta</taxon>
        <taxon>Embryophyta</taxon>
        <taxon>Tracheophyta</taxon>
        <taxon>Spermatophyta</taxon>
        <taxon>Magnoliopsida</taxon>
        <taxon>eudicotyledons</taxon>
        <taxon>Gunneridae</taxon>
        <taxon>Pentapetalae</taxon>
        <taxon>rosids</taxon>
        <taxon>fabids</taxon>
        <taxon>Fabales</taxon>
        <taxon>Fabaceae</taxon>
        <taxon>Papilionoideae</taxon>
        <taxon>50 kb inversion clade</taxon>
        <taxon>NPAAA clade</taxon>
        <taxon>Hologalegina</taxon>
        <taxon>IRL clade</taxon>
        <taxon>Trifolieae</taxon>
        <taxon>Trifolium</taxon>
    </lineage>
</organism>
<feature type="non-terminal residue" evidence="1">
    <location>
        <position position="1"/>
    </location>
</feature>
<evidence type="ECO:0000313" key="1">
    <source>
        <dbReference type="EMBL" id="MCI53842.1"/>
    </source>
</evidence>
<dbReference type="EMBL" id="LXQA010469824">
    <property type="protein sequence ID" value="MCI53842.1"/>
    <property type="molecule type" value="Genomic_DNA"/>
</dbReference>
<accession>A0A392SZC9</accession>
<proteinExistence type="predicted"/>